<gene>
    <name evidence="1" type="ORF">LEP1GSC060_3087</name>
</gene>
<dbReference type="AlphaFoldDB" id="N1WK59"/>
<dbReference type="STRING" id="1218598.LEP1GSC060_3087"/>
<evidence type="ECO:0000313" key="2">
    <source>
        <dbReference type="Proteomes" id="UP000012313"/>
    </source>
</evidence>
<name>N1WK59_9LEPT</name>
<reference evidence="1" key="1">
    <citation type="submission" date="2013-03" db="EMBL/GenBank/DDBJ databases">
        <authorList>
            <person name="Harkins D.M."/>
            <person name="Durkin A.S."/>
            <person name="Brinkac L.M."/>
            <person name="Haft D.H."/>
            <person name="Selengut J.D."/>
            <person name="Sanka R."/>
            <person name="DePew J."/>
            <person name="Purushe J."/>
            <person name="Hartskeerl R.A."/>
            <person name="Ahmed A."/>
            <person name="van der Linden H."/>
            <person name="Goris M.G.A."/>
            <person name="Vinetz J.M."/>
            <person name="Sutton G.G."/>
            <person name="Nierman W.C."/>
            <person name="Fouts D.E."/>
        </authorList>
    </citation>
    <scope>NUCLEOTIDE SEQUENCE [LARGE SCALE GENOMIC DNA]</scope>
    <source>
        <strain evidence="1">ICFT</strain>
    </source>
</reference>
<proteinExistence type="predicted"/>
<comment type="caution">
    <text evidence="1">The sequence shown here is derived from an EMBL/GenBank/DDBJ whole genome shotgun (WGS) entry which is preliminary data.</text>
</comment>
<protein>
    <submittedName>
        <fullName evidence="1">Uncharacterized protein</fullName>
    </submittedName>
</protein>
<evidence type="ECO:0000313" key="1">
    <source>
        <dbReference type="EMBL" id="EMY77474.1"/>
    </source>
</evidence>
<sequence length="61" mass="6841">MGESLGESGLEKAGPCFQLQSLSHLLNRIHVNLWNSFPQKETPIFRSGQPFSPTVKRVSEE</sequence>
<accession>N1WK59</accession>
<keyword evidence="2" id="KW-1185">Reference proteome</keyword>
<dbReference type="EMBL" id="AOHC02000037">
    <property type="protein sequence ID" value="EMY77474.1"/>
    <property type="molecule type" value="Genomic_DNA"/>
</dbReference>
<dbReference type="Proteomes" id="UP000012313">
    <property type="component" value="Unassembled WGS sequence"/>
</dbReference>
<organism evidence="1 2">
    <name type="scientific">Leptospira weilii serovar Ranarum str. ICFT</name>
    <dbReference type="NCBI Taxonomy" id="1218598"/>
    <lineage>
        <taxon>Bacteria</taxon>
        <taxon>Pseudomonadati</taxon>
        <taxon>Spirochaetota</taxon>
        <taxon>Spirochaetia</taxon>
        <taxon>Leptospirales</taxon>
        <taxon>Leptospiraceae</taxon>
        <taxon>Leptospira</taxon>
    </lineage>
</organism>